<dbReference type="Proteomes" id="UP001386955">
    <property type="component" value="Unassembled WGS sequence"/>
</dbReference>
<gene>
    <name evidence="1" type="ORF">VNO78_34900</name>
</gene>
<dbReference type="EMBL" id="JAYMYS010000033">
    <property type="protein sequence ID" value="KAK7376050.1"/>
    <property type="molecule type" value="Genomic_DNA"/>
</dbReference>
<evidence type="ECO:0000313" key="1">
    <source>
        <dbReference type="EMBL" id="KAK7376050.1"/>
    </source>
</evidence>
<keyword evidence="2" id="KW-1185">Reference proteome</keyword>
<protein>
    <submittedName>
        <fullName evidence="1">Uncharacterized protein</fullName>
    </submittedName>
</protein>
<dbReference type="AlphaFoldDB" id="A0AAN9NMU7"/>
<evidence type="ECO:0000313" key="2">
    <source>
        <dbReference type="Proteomes" id="UP001386955"/>
    </source>
</evidence>
<comment type="caution">
    <text evidence="1">The sequence shown here is derived from an EMBL/GenBank/DDBJ whole genome shotgun (WGS) entry which is preliminary data.</text>
</comment>
<sequence length="100" mass="11033">MDEGERKKDRDGNEWTTVISRIGKVGRLVKASDNTVKKEIIVELTHLDPAMDIDTGLDRMAHDLGRLVDEHLKPCGIALPKKNIVPQHSNPVVVSSRLGG</sequence>
<organism evidence="1 2">
    <name type="scientific">Psophocarpus tetragonolobus</name>
    <name type="common">Winged bean</name>
    <name type="synonym">Dolichos tetragonolobus</name>
    <dbReference type="NCBI Taxonomy" id="3891"/>
    <lineage>
        <taxon>Eukaryota</taxon>
        <taxon>Viridiplantae</taxon>
        <taxon>Streptophyta</taxon>
        <taxon>Embryophyta</taxon>
        <taxon>Tracheophyta</taxon>
        <taxon>Spermatophyta</taxon>
        <taxon>Magnoliopsida</taxon>
        <taxon>eudicotyledons</taxon>
        <taxon>Gunneridae</taxon>
        <taxon>Pentapetalae</taxon>
        <taxon>rosids</taxon>
        <taxon>fabids</taxon>
        <taxon>Fabales</taxon>
        <taxon>Fabaceae</taxon>
        <taxon>Papilionoideae</taxon>
        <taxon>50 kb inversion clade</taxon>
        <taxon>NPAAA clade</taxon>
        <taxon>indigoferoid/millettioid clade</taxon>
        <taxon>Phaseoleae</taxon>
        <taxon>Psophocarpus</taxon>
    </lineage>
</organism>
<accession>A0AAN9NMU7</accession>
<name>A0AAN9NMU7_PSOTE</name>
<reference evidence="1 2" key="1">
    <citation type="submission" date="2024-01" db="EMBL/GenBank/DDBJ databases">
        <title>The genomes of 5 underutilized Papilionoideae crops provide insights into root nodulation and disease resistanc.</title>
        <authorList>
            <person name="Jiang F."/>
        </authorList>
    </citation>
    <scope>NUCLEOTIDE SEQUENCE [LARGE SCALE GENOMIC DNA]</scope>
    <source>
        <strain evidence="1">DUOXIRENSHENG_FW03</strain>
        <tissue evidence="1">Leaves</tissue>
    </source>
</reference>
<proteinExistence type="predicted"/>